<keyword evidence="2" id="KW-1185">Reference proteome</keyword>
<reference evidence="1 2" key="1">
    <citation type="submission" date="2017-01" db="EMBL/GenBank/DDBJ databases">
        <authorList>
            <person name="Mah S.A."/>
            <person name="Swanson W.J."/>
            <person name="Moy G.W."/>
            <person name="Vacquier V.D."/>
        </authorList>
    </citation>
    <scope>NUCLEOTIDE SEQUENCE [LARGE SCALE GENOMIC DNA]</scope>
    <source>
        <strain evidence="1 2">GSMNP</strain>
    </source>
</reference>
<sequence length="99" mass="11048">MISSTLVRRISVAARVSANSFKSSSLLVRSYSVEAHQSNNNIAEEAQIIASQQDKAKSLLFEDDSHAPWNEQRIPVVPCSVQKFADSSAYNKEFPFMKN</sequence>
<dbReference type="AlphaFoldDB" id="A0A1R1Y5T0"/>
<dbReference type="OrthoDB" id="5609056at2759"/>
<proteinExistence type="predicted"/>
<accession>A0A1R1Y5T0</accession>
<name>A0A1R1Y5T0_9FUNG</name>
<protein>
    <submittedName>
        <fullName evidence="1">Uncharacterized protein</fullName>
    </submittedName>
</protein>
<organism evidence="1 2">
    <name type="scientific">Smittium culicis</name>
    <dbReference type="NCBI Taxonomy" id="133412"/>
    <lineage>
        <taxon>Eukaryota</taxon>
        <taxon>Fungi</taxon>
        <taxon>Fungi incertae sedis</taxon>
        <taxon>Zoopagomycota</taxon>
        <taxon>Kickxellomycotina</taxon>
        <taxon>Harpellomycetes</taxon>
        <taxon>Harpellales</taxon>
        <taxon>Legeriomycetaceae</taxon>
        <taxon>Smittium</taxon>
    </lineage>
</organism>
<evidence type="ECO:0000313" key="1">
    <source>
        <dbReference type="EMBL" id="OMJ22337.1"/>
    </source>
</evidence>
<gene>
    <name evidence="1" type="ORF">AYI70_g2939</name>
</gene>
<dbReference type="EMBL" id="LSSN01000791">
    <property type="protein sequence ID" value="OMJ22337.1"/>
    <property type="molecule type" value="Genomic_DNA"/>
</dbReference>
<evidence type="ECO:0000313" key="2">
    <source>
        <dbReference type="Proteomes" id="UP000187283"/>
    </source>
</evidence>
<comment type="caution">
    <text evidence="1">The sequence shown here is derived from an EMBL/GenBank/DDBJ whole genome shotgun (WGS) entry which is preliminary data.</text>
</comment>
<dbReference type="Proteomes" id="UP000187283">
    <property type="component" value="Unassembled WGS sequence"/>
</dbReference>